<reference evidence="2 3" key="1">
    <citation type="submission" date="2018-04" db="EMBL/GenBank/DDBJ databases">
        <authorList>
            <person name="Huttner S."/>
            <person name="Dainat J."/>
        </authorList>
    </citation>
    <scope>NUCLEOTIDE SEQUENCE [LARGE SCALE GENOMIC DNA]</scope>
</reference>
<protein>
    <submittedName>
        <fullName evidence="2">3ed08f45-7534-4af4-b743-765bdfea4597</fullName>
    </submittedName>
</protein>
<accession>A0A3S4BLR1</accession>
<dbReference type="PROSITE" id="PS50181">
    <property type="entry name" value="FBOX"/>
    <property type="match status" value="1"/>
</dbReference>
<evidence type="ECO:0000259" key="1">
    <source>
        <dbReference type="PROSITE" id="PS50181"/>
    </source>
</evidence>
<dbReference type="Proteomes" id="UP000289323">
    <property type="component" value="Unassembled WGS sequence"/>
</dbReference>
<evidence type="ECO:0000313" key="3">
    <source>
        <dbReference type="Proteomes" id="UP000289323"/>
    </source>
</evidence>
<proteinExistence type="predicted"/>
<dbReference type="AlphaFoldDB" id="A0A3S4BLR1"/>
<feature type="domain" description="F-box" evidence="1">
    <location>
        <begin position="3"/>
        <end position="50"/>
    </location>
</feature>
<organism evidence="2 3">
    <name type="scientific">Thermothielavioides terrestris</name>
    <dbReference type="NCBI Taxonomy" id="2587410"/>
    <lineage>
        <taxon>Eukaryota</taxon>
        <taxon>Fungi</taxon>
        <taxon>Dikarya</taxon>
        <taxon>Ascomycota</taxon>
        <taxon>Pezizomycotina</taxon>
        <taxon>Sordariomycetes</taxon>
        <taxon>Sordariomycetidae</taxon>
        <taxon>Sordariales</taxon>
        <taxon>Chaetomiaceae</taxon>
        <taxon>Thermothielavioides</taxon>
    </lineage>
</organism>
<dbReference type="Pfam" id="PF00646">
    <property type="entry name" value="F-box"/>
    <property type="match status" value="1"/>
</dbReference>
<dbReference type="CDD" id="cd09917">
    <property type="entry name" value="F-box_SF"/>
    <property type="match status" value="1"/>
</dbReference>
<sequence length="475" mass="56375">MARFFAIDVPLEVLELIVRLLDPISVIALSQASSAWRALIRPMRHDFERRLLALELTPEHGGIVPLFHERDCSLTPPWDSDEWRTNKYACCGCMKLRTHLMFDNHAILRRPYRKPPPGSVEAERVAVTDWEPLEPAARWRRIQQQVTEDREARRIWAQARARQRELAGPPAHPFAPLPPEPETTYDDVERRLAGVSRQNRRCIECKRRRGHFSGKPNGVVRGPGISEVPVVISRQLRFEALWERHFPGLFPLLPPEMRPRNWPVLRRMEHGFLSSLYLIRCPSCTTWLEHSAFREWDMYRYGIWFPQRPVNPLLCNHCHLKAHRDPSLLAGQLAAAALDMLRSDRRWALFRLGFGWKFIYRDFNDNNALLGRWKVVEPEILAGLRWRNPREHDPEIEEADFDHLRRRLHRYRELIYNEVDPDTREAALQNWFRLWVEDYDLYEGMYHWLSQQIARIESDPHLVLNYVLERNPYRI</sequence>
<evidence type="ECO:0000313" key="2">
    <source>
        <dbReference type="EMBL" id="SPQ23517.1"/>
    </source>
</evidence>
<name>A0A3S4BLR1_9PEZI</name>
<gene>
    <name evidence="2" type="ORF">TT172_LOCUS5936</name>
</gene>
<dbReference type="SMART" id="SM00256">
    <property type="entry name" value="FBOX"/>
    <property type="match status" value="1"/>
</dbReference>
<dbReference type="InterPro" id="IPR036047">
    <property type="entry name" value="F-box-like_dom_sf"/>
</dbReference>
<dbReference type="InterPro" id="IPR001810">
    <property type="entry name" value="F-box_dom"/>
</dbReference>
<dbReference type="SUPFAM" id="SSF81383">
    <property type="entry name" value="F-box domain"/>
    <property type="match status" value="1"/>
</dbReference>
<dbReference type="EMBL" id="OUUZ01000010">
    <property type="protein sequence ID" value="SPQ23517.1"/>
    <property type="molecule type" value="Genomic_DNA"/>
</dbReference>